<feature type="region of interest" description="Disordered" evidence="1">
    <location>
        <begin position="308"/>
        <end position="344"/>
    </location>
</feature>
<organism evidence="2">
    <name type="scientific">marine sediment metagenome</name>
    <dbReference type="NCBI Taxonomy" id="412755"/>
    <lineage>
        <taxon>unclassified sequences</taxon>
        <taxon>metagenomes</taxon>
        <taxon>ecological metagenomes</taxon>
    </lineage>
</organism>
<comment type="caution">
    <text evidence="2">The sequence shown here is derived from an EMBL/GenBank/DDBJ whole genome shotgun (WGS) entry which is preliminary data.</text>
</comment>
<accession>A0A0F9PLU5</accession>
<sequence length="344" mass="37367">MTTALVDIANNALGLYGGAADQSGGDGYIGVAEITADTTVTAKRINDFYAVARKEMISQFAEMGCPFRETVKFADLGDDLKADDITIESITVAAGTFKITVVTAKAHNLTTGNTRFLSDIRGDLATDAQDVSSLNGQNVTVTVVDTTSFTIDTLLGTAAWDHVENSGQISKAPEAGAWQYAFTLPSDYFCMFRHTDESFTEKNNTRKRYQYQTVADRVGTGLVLLTNNLTNLGGDSAYIEYCIDQTTFALFSAMFEEVVTFLLAIKLCTNVGGRDLETRAGLMAEYEAVIIPKAQAYNQSQFDNSVRYPNDFSGGRSTGGRGLRSRRDLGTFTNASGNRQEIFP</sequence>
<evidence type="ECO:0000256" key="1">
    <source>
        <dbReference type="SAM" id="MobiDB-lite"/>
    </source>
</evidence>
<evidence type="ECO:0000313" key="2">
    <source>
        <dbReference type="EMBL" id="KKN31149.1"/>
    </source>
</evidence>
<protein>
    <submittedName>
        <fullName evidence="2">Uncharacterized protein</fullName>
    </submittedName>
</protein>
<dbReference type="EMBL" id="LAZR01002353">
    <property type="protein sequence ID" value="KKN31149.1"/>
    <property type="molecule type" value="Genomic_DNA"/>
</dbReference>
<proteinExistence type="predicted"/>
<reference evidence="2" key="1">
    <citation type="journal article" date="2015" name="Nature">
        <title>Complex archaea that bridge the gap between prokaryotes and eukaryotes.</title>
        <authorList>
            <person name="Spang A."/>
            <person name="Saw J.H."/>
            <person name="Jorgensen S.L."/>
            <person name="Zaremba-Niedzwiedzka K."/>
            <person name="Martijn J."/>
            <person name="Lind A.E."/>
            <person name="van Eijk R."/>
            <person name="Schleper C."/>
            <person name="Guy L."/>
            <person name="Ettema T.J."/>
        </authorList>
    </citation>
    <scope>NUCLEOTIDE SEQUENCE</scope>
</reference>
<feature type="compositionally biased region" description="Polar residues" evidence="1">
    <location>
        <begin position="332"/>
        <end position="344"/>
    </location>
</feature>
<dbReference type="AlphaFoldDB" id="A0A0F9PLU5"/>
<gene>
    <name evidence="2" type="ORF">LCGC14_0826940</name>
</gene>
<name>A0A0F9PLU5_9ZZZZ</name>